<sequence length="331" mass="36392">MNKPRVICIGEILIDRFSEQPSESLQKVTSWQDFPGGAPANTACALAKLGISTTFIGCIAQDELGELLVNLLKDSGVDCTGVQRHHTAPTRTVYLVRDKTGNSKLVGFGGREPGEFADAYLCAELLPISLFQEVDWLVLGTLELAYPKSREAVYKAISLAKFYDKKIFVDINWNPMFWINIETAFQTIMELIKYVNFLKLTVDEAKFLFGTIKPKVIAQFFSNLKGVLVTAGESGCSYYLGEYEGNLPAFSVDVQNTTGAGDAFNAGIISQILKYGIHSLADPEIIRKIVTYASAVGTLTTMKLGAITSQPTLIEVEVFLSTHYLKRDSIS</sequence>
<name>A0A8J7L6V8_9NOST</name>
<evidence type="ECO:0000256" key="3">
    <source>
        <dbReference type="ARBA" id="ARBA00022741"/>
    </source>
</evidence>
<dbReference type="InterPro" id="IPR029056">
    <property type="entry name" value="Ribokinase-like"/>
</dbReference>
<comment type="similarity">
    <text evidence="1">Belongs to the carbohydrate kinase PfkB family.</text>
</comment>
<dbReference type="InterPro" id="IPR011611">
    <property type="entry name" value="PfkB_dom"/>
</dbReference>
<keyword evidence="5" id="KW-0067">ATP-binding</keyword>
<keyword evidence="4 7" id="KW-0418">Kinase</keyword>
<dbReference type="InterPro" id="IPR050306">
    <property type="entry name" value="PfkB_Carbo_kinase"/>
</dbReference>
<dbReference type="EMBL" id="JAECZC010000007">
    <property type="protein sequence ID" value="MBH8561713.1"/>
    <property type="molecule type" value="Genomic_DNA"/>
</dbReference>
<dbReference type="InterPro" id="IPR002173">
    <property type="entry name" value="Carboh/pur_kinase_PfkB_CS"/>
</dbReference>
<evidence type="ECO:0000256" key="4">
    <source>
        <dbReference type="ARBA" id="ARBA00022777"/>
    </source>
</evidence>
<protein>
    <submittedName>
        <fullName evidence="7">Carbohydrate kinase</fullName>
    </submittedName>
</protein>
<feature type="domain" description="Carbohydrate kinase PfkB" evidence="6">
    <location>
        <begin position="5"/>
        <end position="312"/>
    </location>
</feature>
<dbReference type="GO" id="GO:0005524">
    <property type="term" value="F:ATP binding"/>
    <property type="evidence" value="ECO:0007669"/>
    <property type="project" value="UniProtKB-KW"/>
</dbReference>
<comment type="caution">
    <text evidence="7">The sequence shown here is derived from an EMBL/GenBank/DDBJ whole genome shotgun (WGS) entry which is preliminary data.</text>
</comment>
<dbReference type="PANTHER" id="PTHR43085">
    <property type="entry name" value="HEXOKINASE FAMILY MEMBER"/>
    <property type="match status" value="1"/>
</dbReference>
<proteinExistence type="inferred from homology"/>
<evidence type="ECO:0000313" key="7">
    <source>
        <dbReference type="EMBL" id="MBH8561713.1"/>
    </source>
</evidence>
<organism evidence="7 8">
    <name type="scientific">Amazonocrinis nigriterrae CENA67</name>
    <dbReference type="NCBI Taxonomy" id="2794033"/>
    <lineage>
        <taxon>Bacteria</taxon>
        <taxon>Bacillati</taxon>
        <taxon>Cyanobacteriota</taxon>
        <taxon>Cyanophyceae</taxon>
        <taxon>Nostocales</taxon>
        <taxon>Nostocaceae</taxon>
        <taxon>Amazonocrinis</taxon>
        <taxon>Amazonocrinis nigriterrae</taxon>
    </lineage>
</organism>
<evidence type="ECO:0000256" key="2">
    <source>
        <dbReference type="ARBA" id="ARBA00022679"/>
    </source>
</evidence>
<keyword evidence="3" id="KW-0547">Nucleotide-binding</keyword>
<keyword evidence="2" id="KW-0808">Transferase</keyword>
<dbReference type="GO" id="GO:0016301">
    <property type="term" value="F:kinase activity"/>
    <property type="evidence" value="ECO:0007669"/>
    <property type="project" value="UniProtKB-KW"/>
</dbReference>
<dbReference type="Pfam" id="PF00294">
    <property type="entry name" value="PfkB"/>
    <property type="match status" value="1"/>
</dbReference>
<dbReference type="Proteomes" id="UP000632766">
    <property type="component" value="Unassembled WGS sequence"/>
</dbReference>
<evidence type="ECO:0000259" key="6">
    <source>
        <dbReference type="Pfam" id="PF00294"/>
    </source>
</evidence>
<dbReference type="RefSeq" id="WP_198123717.1">
    <property type="nucleotide sequence ID" value="NZ_JAECZC010000007.1"/>
</dbReference>
<dbReference type="PANTHER" id="PTHR43085:SF1">
    <property type="entry name" value="PSEUDOURIDINE KINASE-RELATED"/>
    <property type="match status" value="1"/>
</dbReference>
<evidence type="ECO:0000313" key="8">
    <source>
        <dbReference type="Proteomes" id="UP000632766"/>
    </source>
</evidence>
<keyword evidence="8" id="KW-1185">Reference proteome</keyword>
<dbReference type="SUPFAM" id="SSF53613">
    <property type="entry name" value="Ribokinase-like"/>
    <property type="match status" value="1"/>
</dbReference>
<dbReference type="Gene3D" id="3.40.1190.20">
    <property type="match status" value="1"/>
</dbReference>
<reference evidence="7 8" key="1">
    <citation type="journal article" date="2021" name="Int. J. Syst. Evol. Microbiol.">
        <title>Amazonocrinis nigriterrae gen. nov., sp. nov., Atlanticothrix silvestris gen. nov., sp. nov. and Dendronalium phyllosphericum gen. nov., sp. nov., nostocacean cyanobacteria from Brazilian environments.</title>
        <authorList>
            <person name="Alvarenga D.O."/>
            <person name="Andreote A.P.D."/>
            <person name="Branco L.H.Z."/>
            <person name="Delbaje E."/>
            <person name="Cruz R.B."/>
            <person name="Varani A.M."/>
            <person name="Fiore M.F."/>
        </authorList>
    </citation>
    <scope>NUCLEOTIDE SEQUENCE [LARGE SCALE GENOMIC DNA]</scope>
    <source>
        <strain evidence="7 8">CENA67</strain>
    </source>
</reference>
<evidence type="ECO:0000256" key="1">
    <source>
        <dbReference type="ARBA" id="ARBA00010688"/>
    </source>
</evidence>
<dbReference type="AlphaFoldDB" id="A0A8J7L6V8"/>
<dbReference type="CDD" id="cd01167">
    <property type="entry name" value="bac_FRK"/>
    <property type="match status" value="1"/>
</dbReference>
<dbReference type="PROSITE" id="PS00584">
    <property type="entry name" value="PFKB_KINASES_2"/>
    <property type="match status" value="1"/>
</dbReference>
<accession>A0A8J7L6V8</accession>
<evidence type="ECO:0000256" key="5">
    <source>
        <dbReference type="ARBA" id="ARBA00022840"/>
    </source>
</evidence>
<gene>
    <name evidence="7" type="ORF">I8748_05885</name>
</gene>